<sequence>MPDLTSLRSLGDRVQPPPLGALQDVARRRSRLSATLAAVGAVAVAVVATVVFLLVPREDGAVPEPVHPPTPSPTRTATDESGGPATHASDTSMTLREVVAKPNADLVLSGISLDDPDFRVAIWSAPCSWCPNDDEPRGRPRFWAMAITTDGFESTMYRRIPYDPYRDPGFTEVVSPGPGLLLLVDAGNPNSPGWLLRDDGTLTHLAAAVETRSGDARRWHWCGGYDADPAAPTSPVGWCLVDAETDTSYQAEAPWLVDELVHGRPAVSPAEADEPWGLENVTDLVPYWYDGGVLHTRDFGPADATGTVSGMPRGEMAVWSLDPASLVLTVRSSGEGGQPWQVRRIALPSAPSRLSVHRTRSGALMALDSGGELALYAWPPRQIWRADADADSFDVVYVESERTDVAGYDATAFTELGGRIWSGGLWSDDDGRTWHAVRDWR</sequence>
<reference evidence="3" key="1">
    <citation type="submission" date="2020-11" db="EMBL/GenBank/DDBJ databases">
        <title>Nocardioides sp. nov., isolated from Soil of Cynanchum wilfordii Hemsley rhizosphere.</title>
        <authorList>
            <person name="Lee J.-S."/>
            <person name="Suh M.K."/>
            <person name="Kim J.-S."/>
        </authorList>
    </citation>
    <scope>NUCLEOTIDE SEQUENCE</scope>
    <source>
        <strain evidence="3">KCTC 19275</strain>
    </source>
</reference>
<dbReference type="EMBL" id="JADKPN010000020">
    <property type="protein sequence ID" value="MBF4765951.1"/>
    <property type="molecule type" value="Genomic_DNA"/>
</dbReference>
<comment type="caution">
    <text evidence="3">The sequence shown here is derived from an EMBL/GenBank/DDBJ whole genome shotgun (WGS) entry which is preliminary data.</text>
</comment>
<evidence type="ECO:0000313" key="4">
    <source>
        <dbReference type="Proteomes" id="UP000640489"/>
    </source>
</evidence>
<proteinExistence type="predicted"/>
<dbReference type="Proteomes" id="UP000640489">
    <property type="component" value="Unassembled WGS sequence"/>
</dbReference>
<organism evidence="3 4">
    <name type="scientific">Nocardioides islandensis</name>
    <dbReference type="NCBI Taxonomy" id="433663"/>
    <lineage>
        <taxon>Bacteria</taxon>
        <taxon>Bacillati</taxon>
        <taxon>Actinomycetota</taxon>
        <taxon>Actinomycetes</taxon>
        <taxon>Propionibacteriales</taxon>
        <taxon>Nocardioidaceae</taxon>
        <taxon>Nocardioides</taxon>
    </lineage>
</organism>
<keyword evidence="4" id="KW-1185">Reference proteome</keyword>
<evidence type="ECO:0000256" key="1">
    <source>
        <dbReference type="SAM" id="MobiDB-lite"/>
    </source>
</evidence>
<feature type="region of interest" description="Disordered" evidence="1">
    <location>
        <begin position="60"/>
        <end position="93"/>
    </location>
</feature>
<gene>
    <name evidence="3" type="ORF">ISU07_22680</name>
</gene>
<accession>A0A930VJV7</accession>
<protein>
    <submittedName>
        <fullName evidence="3">Uncharacterized protein</fullName>
    </submittedName>
</protein>
<keyword evidence="2" id="KW-1133">Transmembrane helix</keyword>
<evidence type="ECO:0000256" key="2">
    <source>
        <dbReference type="SAM" id="Phobius"/>
    </source>
</evidence>
<dbReference type="AlphaFoldDB" id="A0A930VJV7"/>
<name>A0A930VJV7_9ACTN</name>
<dbReference type="RefSeq" id="WP_194709131.1">
    <property type="nucleotide sequence ID" value="NZ_JADKPN010000020.1"/>
</dbReference>
<keyword evidence="2" id="KW-0472">Membrane</keyword>
<feature type="transmembrane region" description="Helical" evidence="2">
    <location>
        <begin position="32"/>
        <end position="55"/>
    </location>
</feature>
<evidence type="ECO:0000313" key="3">
    <source>
        <dbReference type="EMBL" id="MBF4765951.1"/>
    </source>
</evidence>
<keyword evidence="2" id="KW-0812">Transmembrane</keyword>